<organism evidence="3 4">
    <name type="scientific">Polarella glacialis</name>
    <name type="common">Dinoflagellate</name>
    <dbReference type="NCBI Taxonomy" id="89957"/>
    <lineage>
        <taxon>Eukaryota</taxon>
        <taxon>Sar</taxon>
        <taxon>Alveolata</taxon>
        <taxon>Dinophyceae</taxon>
        <taxon>Suessiales</taxon>
        <taxon>Suessiaceae</taxon>
        <taxon>Polarella</taxon>
    </lineage>
</organism>
<dbReference type="InterPro" id="IPR020845">
    <property type="entry name" value="AMP-binding_CS"/>
</dbReference>
<evidence type="ECO:0000259" key="2">
    <source>
        <dbReference type="Pfam" id="PF00501"/>
    </source>
</evidence>
<name>A0A813ICT1_POLGL</name>
<feature type="compositionally biased region" description="Low complexity" evidence="1">
    <location>
        <begin position="281"/>
        <end position="312"/>
    </location>
</feature>
<dbReference type="PANTHER" id="PTHR44394">
    <property type="entry name" value="BETA-ALANINE-ACTIVATING ENZYME"/>
    <property type="match status" value="1"/>
</dbReference>
<feature type="region of interest" description="Disordered" evidence="1">
    <location>
        <begin position="279"/>
        <end position="331"/>
    </location>
</feature>
<dbReference type="Pfam" id="PF00501">
    <property type="entry name" value="AMP-binding"/>
    <property type="match status" value="1"/>
</dbReference>
<evidence type="ECO:0000256" key="1">
    <source>
        <dbReference type="SAM" id="MobiDB-lite"/>
    </source>
</evidence>
<dbReference type="InterPro" id="IPR052091">
    <property type="entry name" value="Beta-ala_Activ/Resist"/>
</dbReference>
<dbReference type="GO" id="GO:0043041">
    <property type="term" value="P:amino acid activation for nonribosomal peptide biosynthetic process"/>
    <property type="evidence" value="ECO:0007669"/>
    <property type="project" value="TreeGrafter"/>
</dbReference>
<dbReference type="InterPro" id="IPR000873">
    <property type="entry name" value="AMP-dep_synth/lig_dom"/>
</dbReference>
<dbReference type="SUPFAM" id="SSF56801">
    <property type="entry name" value="Acetyl-CoA synthetase-like"/>
    <property type="match status" value="1"/>
</dbReference>
<sequence length="331" mass="35660">AVLAESDLKRIDTDSFILQSARYDNNSNKKYNNKNNSNNNNNNNNNNSNNHNNSNKNREEDCLLYIIFTSGSTGRPKGVVGRQAATLNRLAWQWRAFPWQPGEVACARTPLTFVDHVAEIFGALLATDGPPLVCPRVSAAAGGAVDLLRCVQERSVTRLVLTPTLLRAVLSELDAGTISAGSEIQMAFRPAERLSSLRMVASSGELLPCSLAKAFLAVAASSCQLLNVYGSTEVAADATCLVLQGKDDLANQDGSAVSCGCEIDNVSVHLELPCLDHDNNSHNNKGNNNNNNNDNDSNNNNNSNNSNNNNHTNDQKQEAFDLDWADGVGAS</sequence>
<protein>
    <recommendedName>
        <fullName evidence="2">AMP-dependent synthetase/ligase domain-containing protein</fullName>
    </recommendedName>
</protein>
<dbReference type="Proteomes" id="UP000626109">
    <property type="component" value="Unassembled WGS sequence"/>
</dbReference>
<accession>A0A813ICT1</accession>
<dbReference type="PROSITE" id="PS00455">
    <property type="entry name" value="AMP_BINDING"/>
    <property type="match status" value="1"/>
</dbReference>
<comment type="caution">
    <text evidence="3">The sequence shown here is derived from an EMBL/GenBank/DDBJ whole genome shotgun (WGS) entry which is preliminary data.</text>
</comment>
<dbReference type="InterPro" id="IPR042099">
    <property type="entry name" value="ANL_N_sf"/>
</dbReference>
<dbReference type="EMBL" id="CAJNNW010005878">
    <property type="protein sequence ID" value="CAE8647805.1"/>
    <property type="molecule type" value="Genomic_DNA"/>
</dbReference>
<feature type="compositionally biased region" description="Low complexity" evidence="1">
    <location>
        <begin position="25"/>
        <end position="55"/>
    </location>
</feature>
<evidence type="ECO:0000313" key="3">
    <source>
        <dbReference type="EMBL" id="CAE8647805.1"/>
    </source>
</evidence>
<gene>
    <name evidence="3" type="ORF">PGLA2088_LOCUS5994</name>
</gene>
<reference evidence="3" key="1">
    <citation type="submission" date="2021-02" db="EMBL/GenBank/DDBJ databases">
        <authorList>
            <person name="Dougan E. K."/>
            <person name="Rhodes N."/>
            <person name="Thang M."/>
            <person name="Chan C."/>
        </authorList>
    </citation>
    <scope>NUCLEOTIDE SEQUENCE</scope>
</reference>
<proteinExistence type="predicted"/>
<feature type="region of interest" description="Disordered" evidence="1">
    <location>
        <begin position="24"/>
        <end position="55"/>
    </location>
</feature>
<dbReference type="Gene3D" id="3.40.50.12780">
    <property type="entry name" value="N-terminal domain of ligase-like"/>
    <property type="match status" value="1"/>
</dbReference>
<feature type="non-terminal residue" evidence="3">
    <location>
        <position position="331"/>
    </location>
</feature>
<dbReference type="AlphaFoldDB" id="A0A813ICT1"/>
<dbReference type="PANTHER" id="PTHR44394:SF1">
    <property type="entry name" value="BETA-ALANINE-ACTIVATING ENZYME"/>
    <property type="match status" value="1"/>
</dbReference>
<evidence type="ECO:0000313" key="4">
    <source>
        <dbReference type="Proteomes" id="UP000626109"/>
    </source>
</evidence>
<feature type="domain" description="AMP-dependent synthetase/ligase" evidence="2">
    <location>
        <begin position="35"/>
        <end position="270"/>
    </location>
</feature>